<organism evidence="3 4">
    <name type="scientific">Actinomadura rugatobispora</name>
    <dbReference type="NCBI Taxonomy" id="1994"/>
    <lineage>
        <taxon>Bacteria</taxon>
        <taxon>Bacillati</taxon>
        <taxon>Actinomycetota</taxon>
        <taxon>Actinomycetes</taxon>
        <taxon>Streptosporangiales</taxon>
        <taxon>Thermomonosporaceae</taxon>
        <taxon>Actinomadura</taxon>
    </lineage>
</organism>
<accession>A0ABW0ZS67</accession>
<dbReference type="InterPro" id="IPR013560">
    <property type="entry name" value="DUF1722"/>
</dbReference>
<proteinExistence type="predicted"/>
<gene>
    <name evidence="3" type="ORF">ACFPZN_06515</name>
</gene>
<dbReference type="PANTHER" id="PTHR30087">
    <property type="entry name" value="INNER MEMBRANE PROTEIN"/>
    <property type="match status" value="1"/>
</dbReference>
<reference evidence="4" key="1">
    <citation type="journal article" date="2019" name="Int. J. Syst. Evol. Microbiol.">
        <title>The Global Catalogue of Microorganisms (GCM) 10K type strain sequencing project: providing services to taxonomists for standard genome sequencing and annotation.</title>
        <authorList>
            <consortium name="The Broad Institute Genomics Platform"/>
            <consortium name="The Broad Institute Genome Sequencing Center for Infectious Disease"/>
            <person name="Wu L."/>
            <person name="Ma J."/>
        </authorList>
    </citation>
    <scope>NUCLEOTIDE SEQUENCE [LARGE SCALE GENOMIC DNA]</scope>
    <source>
        <strain evidence="4">KCTC 42087</strain>
    </source>
</reference>
<dbReference type="Proteomes" id="UP001596074">
    <property type="component" value="Unassembled WGS sequence"/>
</dbReference>
<evidence type="ECO:0000313" key="3">
    <source>
        <dbReference type="EMBL" id="MFC5745258.1"/>
    </source>
</evidence>
<sequence>MSAHPRPRLAVSSCLLGAPVRYNSGHSRDRFLTGALAPHVDWVPVCPEMEIGLGAPRPTLRLLTGGRLVTKDRAADHTDAMTGLARGRISDLTDIDGYVLKSRSPSCGLLGLPRYASGRPGERTDGQPVDRRGRGVWAGLVQDALPDLPAEEDGRLRDPVLREHFIERVFAQARLRELFDGDWRPRDLVDFHSRHKLQILAHDPAGYRTTGRIVARAGVRDRGRLEADYRRAFGEAFAVRAGRGRHGNALLHVLGPLSERLDRTRRHDIVTTIEAYRRGEAPLSVPIALLRHHAEGEDHDYLARQTYLDPFPADLVLRHHL</sequence>
<protein>
    <submittedName>
        <fullName evidence="3">YbgA family protein</fullName>
    </submittedName>
</protein>
<feature type="domain" description="DUF1722" evidence="2">
    <location>
        <begin position="196"/>
        <end position="312"/>
    </location>
</feature>
<evidence type="ECO:0000313" key="4">
    <source>
        <dbReference type="Proteomes" id="UP001596074"/>
    </source>
</evidence>
<feature type="compositionally biased region" description="Basic and acidic residues" evidence="1">
    <location>
        <begin position="120"/>
        <end position="132"/>
    </location>
</feature>
<dbReference type="PANTHER" id="PTHR30087:SF0">
    <property type="entry name" value="INNER MEMBRANE PROTEIN"/>
    <property type="match status" value="1"/>
</dbReference>
<dbReference type="InterPro" id="IPR007553">
    <property type="entry name" value="2-thiour_desulf"/>
</dbReference>
<name>A0ABW0ZS67_9ACTN</name>
<keyword evidence="4" id="KW-1185">Reference proteome</keyword>
<dbReference type="EMBL" id="JBHSON010000007">
    <property type="protein sequence ID" value="MFC5745258.1"/>
    <property type="molecule type" value="Genomic_DNA"/>
</dbReference>
<comment type="caution">
    <text evidence="3">The sequence shown here is derived from an EMBL/GenBank/DDBJ whole genome shotgun (WGS) entry which is preliminary data.</text>
</comment>
<dbReference type="RefSeq" id="WP_378280884.1">
    <property type="nucleotide sequence ID" value="NZ_JBHSON010000007.1"/>
</dbReference>
<dbReference type="Pfam" id="PF04463">
    <property type="entry name" value="2-thiour_desulf"/>
    <property type="match status" value="1"/>
</dbReference>
<evidence type="ECO:0000256" key="1">
    <source>
        <dbReference type="SAM" id="MobiDB-lite"/>
    </source>
</evidence>
<dbReference type="Pfam" id="PF08349">
    <property type="entry name" value="DUF1722"/>
    <property type="match status" value="1"/>
</dbReference>
<feature type="region of interest" description="Disordered" evidence="1">
    <location>
        <begin position="112"/>
        <end position="132"/>
    </location>
</feature>
<evidence type="ECO:0000259" key="2">
    <source>
        <dbReference type="Pfam" id="PF08349"/>
    </source>
</evidence>